<sequence length="154" mass="17089">MARTRNNAIVRQFATQNEAYIDALNDAKGAQNMINLLNQYVQPYSDSGELKSLGERRCGTDVDRSRAGDGEHGQHLVPAGIPSSICRKILGYTGSSSLIRDDASINAKRPRSSLMAWYFCADTKLRQPREMEKKATVLFKNTRGGNCKYGGWIS</sequence>
<keyword evidence="2" id="KW-1185">Reference proteome</keyword>
<gene>
    <name evidence="1" type="ORF">BPOR_0006g00030</name>
</gene>
<comment type="caution">
    <text evidence="1">The sequence shown here is derived from an EMBL/GenBank/DDBJ whole genome shotgun (WGS) entry which is preliminary data.</text>
</comment>
<dbReference type="EMBL" id="PQXO01000006">
    <property type="protein sequence ID" value="TGO92263.1"/>
    <property type="molecule type" value="Genomic_DNA"/>
</dbReference>
<dbReference type="Proteomes" id="UP000297280">
    <property type="component" value="Unassembled WGS sequence"/>
</dbReference>
<evidence type="ECO:0000313" key="2">
    <source>
        <dbReference type="Proteomes" id="UP000297280"/>
    </source>
</evidence>
<name>A0A4Z1L6Y6_9HELO</name>
<organism evidence="1 2">
    <name type="scientific">Botrytis porri</name>
    <dbReference type="NCBI Taxonomy" id="87229"/>
    <lineage>
        <taxon>Eukaryota</taxon>
        <taxon>Fungi</taxon>
        <taxon>Dikarya</taxon>
        <taxon>Ascomycota</taxon>
        <taxon>Pezizomycotina</taxon>
        <taxon>Leotiomycetes</taxon>
        <taxon>Helotiales</taxon>
        <taxon>Sclerotiniaceae</taxon>
        <taxon>Botrytis</taxon>
    </lineage>
</organism>
<evidence type="ECO:0000313" key="1">
    <source>
        <dbReference type="EMBL" id="TGO92263.1"/>
    </source>
</evidence>
<accession>A0A4Z1L6Y6</accession>
<reference evidence="1 2" key="1">
    <citation type="submission" date="2017-12" db="EMBL/GenBank/DDBJ databases">
        <title>Comparative genomics of Botrytis spp.</title>
        <authorList>
            <person name="Valero-Jimenez C.A."/>
            <person name="Tapia P."/>
            <person name="Veloso J."/>
            <person name="Silva-Moreno E."/>
            <person name="Staats M."/>
            <person name="Valdes J.H."/>
            <person name="Van Kan J.A.L."/>
        </authorList>
    </citation>
    <scope>NUCLEOTIDE SEQUENCE [LARGE SCALE GENOMIC DNA]</scope>
    <source>
        <strain evidence="1 2">MUCL3349</strain>
    </source>
</reference>
<proteinExistence type="predicted"/>
<protein>
    <submittedName>
        <fullName evidence="1">Uncharacterized protein</fullName>
    </submittedName>
</protein>
<dbReference type="AlphaFoldDB" id="A0A4Z1L6Y6"/>